<evidence type="ECO:0000313" key="1">
    <source>
        <dbReference type="EMBL" id="RNJ50232.1"/>
    </source>
</evidence>
<accession>A0A3M9XR29</accession>
<dbReference type="Proteomes" id="UP000268623">
    <property type="component" value="Unassembled WGS sequence"/>
</dbReference>
<reference evidence="1 2" key="1">
    <citation type="submission" date="2018-08" db="EMBL/GenBank/DDBJ databases">
        <title>Genome sequence of Methylocystis hirsuta CSC1, a methanotroph able to accumulate PHAs.</title>
        <authorList>
            <person name="Bordel S."/>
            <person name="Rodriguez E."/>
            <person name="Gancedo J."/>
            <person name="Munoz R."/>
        </authorList>
    </citation>
    <scope>NUCLEOTIDE SEQUENCE [LARGE SCALE GENOMIC DNA]</scope>
    <source>
        <strain evidence="1 2">CSC1</strain>
    </source>
</reference>
<evidence type="ECO:0000313" key="2">
    <source>
        <dbReference type="Proteomes" id="UP000268623"/>
    </source>
</evidence>
<name>A0A3M9XR29_9HYPH</name>
<organism evidence="1 2">
    <name type="scientific">Methylocystis hirsuta</name>
    <dbReference type="NCBI Taxonomy" id="369798"/>
    <lineage>
        <taxon>Bacteria</taxon>
        <taxon>Pseudomonadati</taxon>
        <taxon>Pseudomonadota</taxon>
        <taxon>Alphaproteobacteria</taxon>
        <taxon>Hyphomicrobiales</taxon>
        <taxon>Methylocystaceae</taxon>
        <taxon>Methylocystis</taxon>
    </lineage>
</organism>
<comment type="caution">
    <text evidence="1">The sequence shown here is derived from an EMBL/GenBank/DDBJ whole genome shotgun (WGS) entry which is preliminary data.</text>
</comment>
<sequence>MPIVSDPTFPILILPLDFVKAMFLSLVTDFLSPPSSRQTDLRSDAASVVKSGPFRMLPFVPGIFVSFQ</sequence>
<proteinExistence type="predicted"/>
<protein>
    <submittedName>
        <fullName evidence="1">Uncharacterized protein</fullName>
    </submittedName>
</protein>
<keyword evidence="2" id="KW-1185">Reference proteome</keyword>
<dbReference type="EMBL" id="QWDD01000001">
    <property type="protein sequence ID" value="RNJ50232.1"/>
    <property type="molecule type" value="Genomic_DNA"/>
</dbReference>
<gene>
    <name evidence="1" type="ORF">D1O30_12130</name>
</gene>
<dbReference type="AlphaFoldDB" id="A0A3M9XR29"/>